<evidence type="ECO:0000256" key="3">
    <source>
        <dbReference type="ARBA" id="ARBA00022801"/>
    </source>
</evidence>
<keyword evidence="3" id="KW-0378">Hydrolase</keyword>
<dbReference type="PATRIC" id="fig|1139219.3.peg.2260"/>
<comment type="caution">
    <text evidence="7">The sequence shown here is derived from an EMBL/GenBank/DDBJ whole genome shotgun (WGS) entry which is preliminary data.</text>
</comment>
<feature type="signal peptide" evidence="5">
    <location>
        <begin position="1"/>
        <end position="17"/>
    </location>
</feature>
<evidence type="ECO:0000256" key="4">
    <source>
        <dbReference type="ARBA" id="ARBA00022807"/>
    </source>
</evidence>
<keyword evidence="5" id="KW-0732">Signal</keyword>
<protein>
    <recommendedName>
        <fullName evidence="6">NlpC/P60 domain-containing protein</fullName>
    </recommendedName>
</protein>
<dbReference type="Gene3D" id="3.90.1720.10">
    <property type="entry name" value="endopeptidase domain like (from Nostoc punctiforme)"/>
    <property type="match status" value="1"/>
</dbReference>
<dbReference type="PANTHER" id="PTHR47053">
    <property type="entry name" value="MUREIN DD-ENDOPEPTIDASE MEPH-RELATED"/>
    <property type="match status" value="1"/>
</dbReference>
<keyword evidence="8" id="KW-1185">Reference proteome</keyword>
<evidence type="ECO:0000256" key="5">
    <source>
        <dbReference type="SAM" id="SignalP"/>
    </source>
</evidence>
<evidence type="ECO:0000256" key="2">
    <source>
        <dbReference type="ARBA" id="ARBA00022670"/>
    </source>
</evidence>
<dbReference type="PANTHER" id="PTHR47053:SF1">
    <property type="entry name" value="MUREIN DD-ENDOPEPTIDASE MEPH-RELATED"/>
    <property type="match status" value="1"/>
</dbReference>
<dbReference type="GO" id="GO:0008234">
    <property type="term" value="F:cysteine-type peptidase activity"/>
    <property type="evidence" value="ECO:0007669"/>
    <property type="project" value="UniProtKB-KW"/>
</dbReference>
<accession>S1P1K4</accession>
<dbReference type="InterPro" id="IPR000064">
    <property type="entry name" value="NLP_P60_dom"/>
</dbReference>
<name>S1P1K4_9ENTE</name>
<organism evidence="7 8">
    <name type="scientific">Enterococcus dispar ATCC 51266</name>
    <dbReference type="NCBI Taxonomy" id="1139219"/>
    <lineage>
        <taxon>Bacteria</taxon>
        <taxon>Bacillati</taxon>
        <taxon>Bacillota</taxon>
        <taxon>Bacilli</taxon>
        <taxon>Lactobacillales</taxon>
        <taxon>Enterococcaceae</taxon>
        <taxon>Enterococcus</taxon>
    </lineage>
</organism>
<gene>
    <name evidence="7" type="ORF">OMK_02315</name>
</gene>
<dbReference type="RefSeq" id="WP_016173435.1">
    <property type="nucleotide sequence ID" value="NZ_ASWK01000001.1"/>
</dbReference>
<keyword evidence="4" id="KW-0788">Thiol protease</keyword>
<reference evidence="7 8" key="1">
    <citation type="submission" date="2013-03" db="EMBL/GenBank/DDBJ databases">
        <title>The Genome Sequence of Enterococcus dispar ATCC_51266 (Illumina only assembly).</title>
        <authorList>
            <consortium name="The Broad Institute Genomics Platform"/>
            <consortium name="The Broad Institute Genome Sequencing Center for Infectious Disease"/>
            <person name="Earl A."/>
            <person name="Russ C."/>
            <person name="Gilmore M."/>
            <person name="Surin D."/>
            <person name="Walker B."/>
            <person name="Young S."/>
            <person name="Zeng Q."/>
            <person name="Gargeya S."/>
            <person name="Fitzgerald M."/>
            <person name="Haas B."/>
            <person name="Abouelleil A."/>
            <person name="Allen A.W."/>
            <person name="Alvarado L."/>
            <person name="Arachchi H.M."/>
            <person name="Berlin A.M."/>
            <person name="Chapman S.B."/>
            <person name="Gainer-Dewar J."/>
            <person name="Goldberg J."/>
            <person name="Griggs A."/>
            <person name="Gujja S."/>
            <person name="Hansen M."/>
            <person name="Howarth C."/>
            <person name="Imamovic A."/>
            <person name="Ireland A."/>
            <person name="Larimer J."/>
            <person name="McCowan C."/>
            <person name="Murphy C."/>
            <person name="Pearson M."/>
            <person name="Poon T.W."/>
            <person name="Priest M."/>
            <person name="Roberts A."/>
            <person name="Saif S."/>
            <person name="Shea T."/>
            <person name="Sisk P."/>
            <person name="Sykes S."/>
            <person name="Wortman J."/>
            <person name="Nusbaum C."/>
            <person name="Birren B."/>
        </authorList>
    </citation>
    <scope>NUCLEOTIDE SEQUENCE [LARGE SCALE GENOMIC DNA]</scope>
    <source>
        <strain evidence="7 8">ATCC 51266</strain>
    </source>
</reference>
<proteinExistence type="inferred from homology"/>
<evidence type="ECO:0000259" key="6">
    <source>
        <dbReference type="PROSITE" id="PS51935"/>
    </source>
</evidence>
<feature type="chain" id="PRO_5039614408" description="NlpC/P60 domain-containing protein" evidence="5">
    <location>
        <begin position="18"/>
        <end position="536"/>
    </location>
</feature>
<dbReference type="eggNOG" id="COG0791">
    <property type="taxonomic scope" value="Bacteria"/>
</dbReference>
<feature type="domain" description="NlpC/P60" evidence="6">
    <location>
        <begin position="123"/>
        <end position="255"/>
    </location>
</feature>
<dbReference type="SUPFAM" id="SSF54001">
    <property type="entry name" value="Cysteine proteinases"/>
    <property type="match status" value="1"/>
</dbReference>
<dbReference type="InterPro" id="IPR038765">
    <property type="entry name" value="Papain-like_cys_pep_sf"/>
</dbReference>
<dbReference type="AlphaFoldDB" id="S1P1K4"/>
<dbReference type="PROSITE" id="PS51935">
    <property type="entry name" value="NLPC_P60"/>
    <property type="match status" value="1"/>
</dbReference>
<dbReference type="HOGENOM" id="CLU_507844_0_0_9"/>
<dbReference type="OrthoDB" id="2173042at2"/>
<dbReference type="Pfam" id="PF00877">
    <property type="entry name" value="NLPC_P60"/>
    <property type="match status" value="1"/>
</dbReference>
<comment type="similarity">
    <text evidence="1">Belongs to the peptidase C40 family.</text>
</comment>
<dbReference type="GO" id="GO:0006508">
    <property type="term" value="P:proteolysis"/>
    <property type="evidence" value="ECO:0007669"/>
    <property type="project" value="UniProtKB-KW"/>
</dbReference>
<dbReference type="STRING" id="44009.RV01_GL001787"/>
<evidence type="ECO:0000313" key="7">
    <source>
        <dbReference type="EMBL" id="EOT39319.1"/>
    </source>
</evidence>
<dbReference type="InterPro" id="IPR051202">
    <property type="entry name" value="Peptidase_C40"/>
</dbReference>
<dbReference type="EMBL" id="AHYR01000011">
    <property type="protein sequence ID" value="EOT39319.1"/>
    <property type="molecule type" value="Genomic_DNA"/>
</dbReference>
<evidence type="ECO:0000256" key="1">
    <source>
        <dbReference type="ARBA" id="ARBA00007074"/>
    </source>
</evidence>
<dbReference type="Proteomes" id="UP000014127">
    <property type="component" value="Unassembled WGS sequence"/>
</dbReference>
<evidence type="ECO:0000313" key="8">
    <source>
        <dbReference type="Proteomes" id="UP000014127"/>
    </source>
</evidence>
<sequence length="536" mass="60507">MKWGLGLLLTLWGFQMAIVTPETVNSSQVEETTATSTATETTDQATSTSSINATIQDNDQQQTIETDINDLPREQRKLPKLKSTAPRQSSLTDAQKAQIAGLPAVSEAQLNRNLYARSSTSLTKEQQKLITEVKRHLNKPYKWGAAGPNEFDCSGLVQYAYLKSLNISLQRVTYQQEKQGTEVSRSSGKGQNLNLKAGDLLFYGPRNATTHVAIYIGDGLAVHAPYPGQRVSAFAIQYFYPDFARRVIKDELPVIKNGTSITIKSGARSYTDGTWIQQVDRNKAYTITGYKNIAEKWGSRKIYAVKESKKWLYELDIQTQTSNYPQLGKGTVFRLKKTAGSYQSGGKITGNDKNSAFVVDSVRYIPKKFGSIRAYRAKGTNRWYYECDVIQQTSSFKELKVGTKVVTTSRATHYQSGGKITASDKNKVHQIERVRLIPKRGIHMRIYKMKGSNRWYYEGDVTVQSSSFKALKAGQKITVKTSARSYQSGGRIAKTDYKKTFIIRNVRDIRKKYNSIRAYQVRGSNKWYYEADIKRK</sequence>
<keyword evidence="2" id="KW-0645">Protease</keyword>